<dbReference type="CDD" id="cd20537">
    <property type="entry name" value="CYCLIN_CCNO-like_rpt2"/>
    <property type="match status" value="1"/>
</dbReference>
<evidence type="ECO:0000313" key="2">
    <source>
        <dbReference type="EMBL" id="KAF5724955.1"/>
    </source>
</evidence>
<reference evidence="2 3" key="1">
    <citation type="submission" date="2020-05" db="EMBL/GenBank/DDBJ databases">
        <title>Identification and distribution of gene clusters putatively required for synthesis of sphingolipid metabolism inhibitors in phylogenetically diverse species of the filamentous fungus Fusarium.</title>
        <authorList>
            <person name="Kim H.-S."/>
            <person name="Busman M."/>
            <person name="Brown D.W."/>
            <person name="Divon H."/>
            <person name="Uhlig S."/>
            <person name="Proctor R.H."/>
        </authorList>
    </citation>
    <scope>NUCLEOTIDE SEQUENCE [LARGE SCALE GENOMIC DNA]</scope>
    <source>
        <strain evidence="2 3">NRRL 66235</strain>
    </source>
</reference>
<evidence type="ECO:0000259" key="1">
    <source>
        <dbReference type="SMART" id="SM01332"/>
    </source>
</evidence>
<accession>A0A8H5Z523</accession>
<dbReference type="InterPro" id="IPR036915">
    <property type="entry name" value="Cyclin-like_sf"/>
</dbReference>
<dbReference type="OrthoDB" id="5590282at2759"/>
<feature type="domain" description="Cyclin C-terminal" evidence="1">
    <location>
        <begin position="20"/>
        <end position="125"/>
    </location>
</feature>
<sequence length="180" mass="20219">MFTQMETHILNTLDWIIGRPTVDFFSQLIVAEGDDHEVAHMASYVCEIALYHRDIVSTKPSVMARSSLALARAILGRSEVNDVDWDQTESVTLITLLHHLHQPMPTLAGKYSTRGFSQVSQKLAEFMAERAAIARRAANPATPLAQPINKHTSNIYNHTFCLLRSPKVLQVVNKCEHRVS</sequence>
<proteinExistence type="predicted"/>
<dbReference type="InterPro" id="IPR004367">
    <property type="entry name" value="Cyclin_C-dom"/>
</dbReference>
<keyword evidence="3" id="KW-1185">Reference proteome</keyword>
<dbReference type="SUPFAM" id="SSF47954">
    <property type="entry name" value="Cyclin-like"/>
    <property type="match status" value="1"/>
</dbReference>
<dbReference type="Pfam" id="PF02984">
    <property type="entry name" value="Cyclin_C"/>
    <property type="match status" value="1"/>
</dbReference>
<name>A0A8H5Z523_9HYPO</name>
<comment type="caution">
    <text evidence="2">The sequence shown here is derived from an EMBL/GenBank/DDBJ whole genome shotgun (WGS) entry which is preliminary data.</text>
</comment>
<protein>
    <submittedName>
        <fullName evidence="2">G1 S-specific cyclin</fullName>
    </submittedName>
</protein>
<dbReference type="Gene3D" id="1.10.472.10">
    <property type="entry name" value="Cyclin-like"/>
    <property type="match status" value="1"/>
</dbReference>
<dbReference type="AlphaFoldDB" id="A0A8H5Z523"/>
<evidence type="ECO:0000313" key="3">
    <source>
        <dbReference type="Proteomes" id="UP000544331"/>
    </source>
</evidence>
<dbReference type="SMART" id="SM01332">
    <property type="entry name" value="Cyclin_C"/>
    <property type="match status" value="1"/>
</dbReference>
<gene>
    <name evidence="2" type="ORF">FMUND_320</name>
</gene>
<dbReference type="Proteomes" id="UP000544331">
    <property type="component" value="Unassembled WGS sequence"/>
</dbReference>
<organism evidence="2 3">
    <name type="scientific">Fusarium mundagurra</name>
    <dbReference type="NCBI Taxonomy" id="1567541"/>
    <lineage>
        <taxon>Eukaryota</taxon>
        <taxon>Fungi</taxon>
        <taxon>Dikarya</taxon>
        <taxon>Ascomycota</taxon>
        <taxon>Pezizomycotina</taxon>
        <taxon>Sordariomycetes</taxon>
        <taxon>Hypocreomycetidae</taxon>
        <taxon>Hypocreales</taxon>
        <taxon>Nectriaceae</taxon>
        <taxon>Fusarium</taxon>
        <taxon>Fusarium fujikuroi species complex</taxon>
    </lineage>
</organism>
<dbReference type="EMBL" id="JAAOAN010000021">
    <property type="protein sequence ID" value="KAF5724955.1"/>
    <property type="molecule type" value="Genomic_DNA"/>
</dbReference>